<gene>
    <name evidence="4" type="ORF">SFSGTM_16070</name>
</gene>
<dbReference type="PRINTS" id="PR00081">
    <property type="entry name" value="GDHRDH"/>
</dbReference>
<reference evidence="5" key="1">
    <citation type="submission" date="2019-11" db="EMBL/GenBank/DDBJ databases">
        <title>Isolation and characterization of a novel species in the genus Sulfuriferula.</title>
        <authorList>
            <person name="Mochizuki J."/>
            <person name="Kojima H."/>
            <person name="Fukui M."/>
        </authorList>
    </citation>
    <scope>NUCLEOTIDE SEQUENCE [LARGE SCALE GENOMIC DNA]</scope>
    <source>
        <strain evidence="5">SGTM</strain>
    </source>
</reference>
<evidence type="ECO:0000313" key="5">
    <source>
        <dbReference type="Proteomes" id="UP000463939"/>
    </source>
</evidence>
<evidence type="ECO:0000256" key="1">
    <source>
        <dbReference type="ARBA" id="ARBA00006484"/>
    </source>
</evidence>
<evidence type="ECO:0000256" key="2">
    <source>
        <dbReference type="ARBA" id="ARBA00023002"/>
    </source>
</evidence>
<dbReference type="PANTHER" id="PTHR44196">
    <property type="entry name" value="DEHYDROGENASE/REDUCTASE SDR FAMILY MEMBER 7B"/>
    <property type="match status" value="1"/>
</dbReference>
<dbReference type="RefSeq" id="WP_162084746.1">
    <property type="nucleotide sequence ID" value="NZ_AP021881.1"/>
</dbReference>
<accession>A0A809RGB1</accession>
<dbReference type="InterPro" id="IPR002347">
    <property type="entry name" value="SDR_fam"/>
</dbReference>
<dbReference type="AlphaFoldDB" id="A0A809RGB1"/>
<dbReference type="EMBL" id="AP021881">
    <property type="protein sequence ID" value="BBP00899.1"/>
    <property type="molecule type" value="Genomic_DNA"/>
</dbReference>
<dbReference type="Proteomes" id="UP000463939">
    <property type="component" value="Chromosome"/>
</dbReference>
<dbReference type="InterPro" id="IPR036291">
    <property type="entry name" value="NAD(P)-bd_dom_sf"/>
</dbReference>
<dbReference type="GO" id="GO:0016491">
    <property type="term" value="F:oxidoreductase activity"/>
    <property type="evidence" value="ECO:0007669"/>
    <property type="project" value="UniProtKB-KW"/>
</dbReference>
<proteinExistence type="inferred from homology"/>
<keyword evidence="2" id="KW-0560">Oxidoreductase</keyword>
<dbReference type="PANTHER" id="PTHR44196:SF1">
    <property type="entry name" value="DEHYDROGENASE_REDUCTASE SDR FAMILY MEMBER 7B"/>
    <property type="match status" value="1"/>
</dbReference>
<name>A0A809RGB1_9PROT</name>
<comment type="similarity">
    <text evidence="1 3">Belongs to the short-chain dehydrogenases/reductases (SDR) family.</text>
</comment>
<dbReference type="PRINTS" id="PR00080">
    <property type="entry name" value="SDRFAMILY"/>
</dbReference>
<dbReference type="Gene3D" id="3.40.50.720">
    <property type="entry name" value="NAD(P)-binding Rossmann-like Domain"/>
    <property type="match status" value="1"/>
</dbReference>
<organism evidence="4 5">
    <name type="scientific">Sulfuriferula nivalis</name>
    <dbReference type="NCBI Taxonomy" id="2675298"/>
    <lineage>
        <taxon>Bacteria</taxon>
        <taxon>Pseudomonadati</taxon>
        <taxon>Pseudomonadota</taxon>
        <taxon>Betaproteobacteria</taxon>
        <taxon>Nitrosomonadales</taxon>
        <taxon>Sulfuricellaceae</taxon>
        <taxon>Sulfuriferula</taxon>
    </lineage>
</organism>
<dbReference type="GO" id="GO:0016020">
    <property type="term" value="C:membrane"/>
    <property type="evidence" value="ECO:0007669"/>
    <property type="project" value="TreeGrafter"/>
</dbReference>
<keyword evidence="5" id="KW-1185">Reference proteome</keyword>
<dbReference type="SUPFAM" id="SSF51735">
    <property type="entry name" value="NAD(P)-binding Rossmann-fold domains"/>
    <property type="match status" value="1"/>
</dbReference>
<sequence>MSLNAKIRNWDDKVVWITGASSGIGAALAQQFISLGARVIVSSRHLDTMPHAYVIACDTTNVDSLNHAAAEIRRIYGQLDLIIANAGNHTPMHADSIDMAAATALINTNFTGTVNTVATALPILKIGGGIAVVASVAGYRGLPTGLIYGATKAALINFTETLYLDLVPKGYSVYLINPGFVKTPLTDKNAFAMPALITADAAASAIITGMEHGDFEIHFPKKFTRIMKLLRYLPYRVYFWLIHKGTGL</sequence>
<evidence type="ECO:0000313" key="4">
    <source>
        <dbReference type="EMBL" id="BBP00899.1"/>
    </source>
</evidence>
<dbReference type="Pfam" id="PF00106">
    <property type="entry name" value="adh_short"/>
    <property type="match status" value="1"/>
</dbReference>
<evidence type="ECO:0000256" key="3">
    <source>
        <dbReference type="RuleBase" id="RU000363"/>
    </source>
</evidence>
<protein>
    <submittedName>
        <fullName evidence="4">Oxidoreductase</fullName>
    </submittedName>
</protein>
<dbReference type="KEGG" id="sniv:SFSGTM_16070"/>